<keyword evidence="11" id="KW-1185">Reference proteome</keyword>
<dbReference type="SUPFAM" id="SSF48371">
    <property type="entry name" value="ARM repeat"/>
    <property type="match status" value="1"/>
</dbReference>
<dbReference type="InterPro" id="IPR000225">
    <property type="entry name" value="Armadillo"/>
</dbReference>
<keyword evidence="3" id="KW-0131">Cell cycle</keyword>
<evidence type="ECO:0000256" key="1">
    <source>
        <dbReference type="ARBA" id="ARBA00008384"/>
    </source>
</evidence>
<evidence type="ECO:0000313" key="11">
    <source>
        <dbReference type="Proteomes" id="UP000292702"/>
    </source>
</evidence>
<name>A0A4V2MXY5_9APHY</name>
<dbReference type="AlphaFoldDB" id="A0A4V2MXY5"/>
<evidence type="ECO:0000256" key="3">
    <source>
        <dbReference type="ARBA" id="ARBA00023306"/>
    </source>
</evidence>
<evidence type="ECO:0000256" key="6">
    <source>
        <dbReference type="ARBA" id="ARBA00044805"/>
    </source>
</evidence>
<feature type="region of interest" description="Disordered" evidence="8">
    <location>
        <begin position="400"/>
        <end position="435"/>
    </location>
</feature>
<evidence type="ECO:0000256" key="2">
    <source>
        <dbReference type="ARBA" id="ARBA00022618"/>
    </source>
</evidence>
<keyword evidence="2" id="KW-0132">Cell division</keyword>
<evidence type="ECO:0000256" key="4">
    <source>
        <dbReference type="ARBA" id="ARBA00044746"/>
    </source>
</evidence>
<dbReference type="InterPro" id="IPR051374">
    <property type="entry name" value="Ataxin-10/CTR86_families"/>
</dbReference>
<organism evidence="10 11">
    <name type="scientific">Steccherinum ochraceum</name>
    <dbReference type="NCBI Taxonomy" id="92696"/>
    <lineage>
        <taxon>Eukaryota</taxon>
        <taxon>Fungi</taxon>
        <taxon>Dikarya</taxon>
        <taxon>Basidiomycota</taxon>
        <taxon>Agaricomycotina</taxon>
        <taxon>Agaricomycetes</taxon>
        <taxon>Polyporales</taxon>
        <taxon>Steccherinaceae</taxon>
        <taxon>Steccherinum</taxon>
    </lineage>
</organism>
<dbReference type="InterPro" id="IPR019156">
    <property type="entry name" value="Ataxin-10_domain"/>
</dbReference>
<dbReference type="OrthoDB" id="379794at2759"/>
<sequence length="538" mass="58207">MSSSIRLDAVSSTSNNNSLALPLIDLLNLVSKDIAVPDDQVLSHTQPLIDQLDDLAKKLARDPELRVSVGNADPSVWPPLSRLWDALGSAHNASDEERVLALPLPVTRMLIQTLSNLVTGNVRLTKRVWTKYMESTVEDSVLIRLLGVADESTVLATMVFVLNSVHSSREHLYAIVSRLIEAGLVPELYQKISVADEVVTPHQTTLLKLLDSYLHSTRRSKQAAGLSHALCDMLVSCFFTLSSNAQQSIRRAIGVDANRIPSAGEFVATHPLGKGPNVGATQSGIAHDSHADGSSSSSLQEVDLILPKICEALILTTQCLISLTLQAEDDGKTIHGASAPVERREDVLRTTDGSKSLKEYVSIALSPSGGGFIETLIETLQLFDLFLPRITFGKPAPPPVYAVGGGGDPGQTAQGSSAPPPSVNDERADGHVAGSSATKMLSADPKGFSYLKRDLVRLLGVLTYQSRQVQDRIRGCGGIPVVLNLCVVDDRNPYLREHALFALRNLLDQNPENQAMVNEIQPVREWDMDGQLGERPRI</sequence>
<dbReference type="GO" id="GO:0051301">
    <property type="term" value="P:cell division"/>
    <property type="evidence" value="ECO:0007669"/>
    <property type="project" value="UniProtKB-KW"/>
</dbReference>
<feature type="repeat" description="ARM" evidence="7">
    <location>
        <begin position="477"/>
        <end position="519"/>
    </location>
</feature>
<dbReference type="InterPro" id="IPR011989">
    <property type="entry name" value="ARM-like"/>
</dbReference>
<gene>
    <name evidence="10" type="ORF">EIP91_003210</name>
</gene>
<evidence type="ECO:0000313" key="10">
    <source>
        <dbReference type="EMBL" id="TCD71867.1"/>
    </source>
</evidence>
<comment type="function">
    <text evidence="4">May play a role in the regulation of cytokinesis.</text>
</comment>
<comment type="similarity">
    <text evidence="1">Belongs to the ataxin-10 family.</text>
</comment>
<dbReference type="Proteomes" id="UP000292702">
    <property type="component" value="Unassembled WGS sequence"/>
</dbReference>
<accession>A0A4V2MXY5</accession>
<dbReference type="Pfam" id="PF09759">
    <property type="entry name" value="Atx10homo_assoc"/>
    <property type="match status" value="1"/>
</dbReference>
<evidence type="ECO:0000259" key="9">
    <source>
        <dbReference type="Pfam" id="PF09759"/>
    </source>
</evidence>
<evidence type="ECO:0000256" key="5">
    <source>
        <dbReference type="ARBA" id="ARBA00044801"/>
    </source>
</evidence>
<dbReference type="Gene3D" id="1.25.10.10">
    <property type="entry name" value="Leucine-rich Repeat Variant"/>
    <property type="match status" value="1"/>
</dbReference>
<dbReference type="InterPro" id="IPR016024">
    <property type="entry name" value="ARM-type_fold"/>
</dbReference>
<evidence type="ECO:0000256" key="7">
    <source>
        <dbReference type="PROSITE-ProRule" id="PRU00259"/>
    </source>
</evidence>
<dbReference type="EMBL" id="RWJN01000002">
    <property type="protein sequence ID" value="TCD71867.1"/>
    <property type="molecule type" value="Genomic_DNA"/>
</dbReference>
<reference evidence="10 11" key="1">
    <citation type="submission" date="2018-11" db="EMBL/GenBank/DDBJ databases">
        <title>Genome assembly of Steccherinum ochraceum LE-BIN_3174, the white-rot fungus of the Steccherinaceae family (The Residual Polyporoid clade, Polyporales, Basidiomycota).</title>
        <authorList>
            <person name="Fedorova T.V."/>
            <person name="Glazunova O.A."/>
            <person name="Landesman E.O."/>
            <person name="Moiseenko K.V."/>
            <person name="Psurtseva N.V."/>
            <person name="Savinova O.S."/>
            <person name="Shakhova N.V."/>
            <person name="Tyazhelova T.V."/>
            <person name="Vasina D.V."/>
        </authorList>
    </citation>
    <scope>NUCLEOTIDE SEQUENCE [LARGE SCALE GENOMIC DNA]</scope>
    <source>
        <strain evidence="10 11">LE-BIN_3174</strain>
    </source>
</reference>
<feature type="domain" description="Ataxin-10" evidence="9">
    <location>
        <begin position="451"/>
        <end position="524"/>
    </location>
</feature>
<dbReference type="PANTHER" id="PTHR13255">
    <property type="entry name" value="ATAXIN-10"/>
    <property type="match status" value="1"/>
</dbReference>
<evidence type="ECO:0000256" key="8">
    <source>
        <dbReference type="SAM" id="MobiDB-lite"/>
    </source>
</evidence>
<comment type="caution">
    <text evidence="10">The sequence shown here is derived from an EMBL/GenBank/DDBJ whole genome shotgun (WGS) entry which is preliminary data.</text>
</comment>
<protein>
    <recommendedName>
        <fullName evidence="5">Ataxin-10 homolog</fullName>
    </recommendedName>
    <alternativeName>
        <fullName evidence="6">Copper transport protein 86</fullName>
    </alternativeName>
</protein>
<proteinExistence type="inferred from homology"/>
<dbReference type="PROSITE" id="PS50176">
    <property type="entry name" value="ARM_REPEAT"/>
    <property type="match status" value="1"/>
</dbReference>
<dbReference type="GO" id="GO:0005829">
    <property type="term" value="C:cytosol"/>
    <property type="evidence" value="ECO:0007669"/>
    <property type="project" value="TreeGrafter"/>
</dbReference>
<dbReference type="PANTHER" id="PTHR13255:SF0">
    <property type="entry name" value="ATAXIN-10"/>
    <property type="match status" value="1"/>
</dbReference>